<dbReference type="PANTHER" id="PTHR12980">
    <property type="entry name" value="UBIQUINOL-CYTOCHROME C REDUCTASE COMPLEX, SUBUNIT X"/>
    <property type="match status" value="1"/>
</dbReference>
<keyword evidence="8" id="KW-1133">Transmembrane helix</keyword>
<keyword evidence="9 12" id="KW-0496">Mitochondrion</keyword>
<keyword evidence="7 12" id="KW-0249">Electron transport</keyword>
<dbReference type="InterPro" id="IPR008027">
    <property type="entry name" value="QCR9"/>
</dbReference>
<dbReference type="Pfam" id="PF05365">
    <property type="entry name" value="UCR_UQCRX_QCR9"/>
    <property type="match status" value="1"/>
</dbReference>
<evidence type="ECO:0000256" key="8">
    <source>
        <dbReference type="ARBA" id="ARBA00022989"/>
    </source>
</evidence>
<evidence type="ECO:0000256" key="3">
    <source>
        <dbReference type="ARBA" id="ARBA00022448"/>
    </source>
</evidence>
<name>A0A6P8S0B1_GEOSA</name>
<comment type="subcellular location">
    <subcellularLocation>
        <location evidence="1 12">Mitochondrion inner membrane</location>
        <topology evidence="1 12">Single-pass membrane protein</topology>
    </subcellularLocation>
</comment>
<evidence type="ECO:0000256" key="10">
    <source>
        <dbReference type="ARBA" id="ARBA00023136"/>
    </source>
</evidence>
<proteinExistence type="inferred from homology"/>
<dbReference type="PANTHER" id="PTHR12980:SF0">
    <property type="entry name" value="CYTOCHROME B-C1 COMPLEX SUBUNIT 9"/>
    <property type="match status" value="1"/>
</dbReference>
<dbReference type="SUPFAM" id="SSF81514">
    <property type="entry name" value="Subunit X (non-heme 7 kDa protein) of cytochrome bc1 complex (Ubiquinol-cytochrome c reductase)"/>
    <property type="match status" value="1"/>
</dbReference>
<keyword evidence="6 12" id="KW-0999">Mitochondrion inner membrane</keyword>
<evidence type="ECO:0000313" key="14">
    <source>
        <dbReference type="RefSeq" id="XP_033811520.1"/>
    </source>
</evidence>
<keyword evidence="5" id="KW-0812">Transmembrane</keyword>
<dbReference type="GeneID" id="117365323"/>
<dbReference type="GO" id="GO:0006122">
    <property type="term" value="P:mitochondrial electron transport, ubiquinol to cytochrome c"/>
    <property type="evidence" value="ECO:0007669"/>
    <property type="project" value="UniProtKB-UniRule"/>
</dbReference>
<evidence type="ECO:0000256" key="4">
    <source>
        <dbReference type="ARBA" id="ARBA00022660"/>
    </source>
</evidence>
<evidence type="ECO:0000256" key="12">
    <source>
        <dbReference type="RuleBase" id="RU368056"/>
    </source>
</evidence>
<dbReference type="FunFam" id="1.20.5.260:FF:000001">
    <property type="entry name" value="Cytochrome b-c1 complex subunit 9"/>
    <property type="match status" value="1"/>
</dbReference>
<accession>A0A6P8S0B1</accession>
<comment type="similarity">
    <text evidence="2 12">Belongs to the UQCR10/QCR9 family.</text>
</comment>
<evidence type="ECO:0000256" key="1">
    <source>
        <dbReference type="ARBA" id="ARBA00004434"/>
    </source>
</evidence>
<dbReference type="InterPro" id="IPR036656">
    <property type="entry name" value="QCR9_sf"/>
</dbReference>
<gene>
    <name evidence="14" type="primary">LOC117365323</name>
</gene>
<evidence type="ECO:0000256" key="5">
    <source>
        <dbReference type="ARBA" id="ARBA00022692"/>
    </source>
</evidence>
<dbReference type="Proteomes" id="UP000515159">
    <property type="component" value="Chromosome 8"/>
</dbReference>
<evidence type="ECO:0000256" key="11">
    <source>
        <dbReference type="ARBA" id="ARBA00064262"/>
    </source>
</evidence>
<dbReference type="GO" id="GO:0005743">
    <property type="term" value="C:mitochondrial inner membrane"/>
    <property type="evidence" value="ECO:0007669"/>
    <property type="project" value="UniProtKB-SubCell"/>
</dbReference>
<dbReference type="AlphaFoldDB" id="A0A6P8S0B1"/>
<keyword evidence="4 12" id="KW-0679">Respiratory chain</keyword>
<sequence length="53" mass="5821">MALGGKVYNLLFRRTSTFALTIVVGAVVFERVFDQGADALYEYMNHGAILSPP</sequence>
<keyword evidence="10" id="KW-0472">Membrane</keyword>
<evidence type="ECO:0000256" key="6">
    <source>
        <dbReference type="ARBA" id="ARBA00022792"/>
    </source>
</evidence>
<dbReference type="Gene3D" id="1.20.5.260">
    <property type="entry name" value="Cytochrome b-c1 complex subunit 9"/>
    <property type="match status" value="1"/>
</dbReference>
<comment type="function">
    <text evidence="12">Component of the ubiquinol-cytochrome c oxidoreductase, a multisubunit transmembrane complex that is part of the mitochondrial electron transport chain which drives oxidative phosphorylation. The complex plays an important role in the uptake of multiple carbon sources present in different host niches.</text>
</comment>
<evidence type="ECO:0000256" key="9">
    <source>
        <dbReference type="ARBA" id="ARBA00023128"/>
    </source>
</evidence>
<keyword evidence="3 12" id="KW-0813">Transport</keyword>
<comment type="subunit">
    <text evidence="11">Component of the ubiquinol-cytochrome c oxidoreductase (cytochrome b-c1 complex, complex III, CIII), a multisubunit enzyme composed of 11 subunits. The complex is composed of 3 respiratory subunits cytochrome b, cytochrome c1 and Rieske protein UQCRFS1, 2 core protein subunits UQCRC1/QCR1 and UQCRC2/QCR2, and 6 low-molecular weight protein subunits UQCRH/QCR6, UQCRB/QCR7, UQCRQ/QCR8, UQCR10/QCR9, UQCR11/QCR10 and subunit 9, the cleavage product of Rieske protein UQCRFS1. The complex exists as an obligatory dimer and forms supercomplexes (SCs) in the inner mitochondrial membrane with NADH-ubiquinone oxidoreductase (complex I, CI) and cytochrome c oxidase (complex IV, CIV), resulting in different assemblies (supercomplex SCI(1)III(2)IV(1) and megacomplex MCI(2)III(2)IV(2)). Interacts with STMP1.</text>
</comment>
<evidence type="ECO:0000256" key="2">
    <source>
        <dbReference type="ARBA" id="ARBA00007856"/>
    </source>
</evidence>
<protein>
    <recommendedName>
        <fullName evidence="12">Complex III subunit 9</fullName>
    </recommendedName>
</protein>
<keyword evidence="13" id="KW-1185">Reference proteome</keyword>
<organism evidence="13 14">
    <name type="scientific">Geotrypetes seraphini</name>
    <name type="common">Gaboon caecilian</name>
    <name type="synonym">Caecilia seraphini</name>
    <dbReference type="NCBI Taxonomy" id="260995"/>
    <lineage>
        <taxon>Eukaryota</taxon>
        <taxon>Metazoa</taxon>
        <taxon>Chordata</taxon>
        <taxon>Craniata</taxon>
        <taxon>Vertebrata</taxon>
        <taxon>Euteleostomi</taxon>
        <taxon>Amphibia</taxon>
        <taxon>Gymnophiona</taxon>
        <taxon>Geotrypetes</taxon>
    </lineage>
</organism>
<comment type="subunit">
    <text evidence="12">Component of the ubiquinol-cytochrome c oxidoreductase (cytochrome b-c1 complex, complex III, CIII), a multisubunit enzyme composed of 3 respiratory subunits cytochrome b, cytochrome c1 and Rieske protein, 2 core protein subunits, and additional low-molecular weight protein subunits.</text>
</comment>
<reference evidence="14" key="1">
    <citation type="submission" date="2025-08" db="UniProtKB">
        <authorList>
            <consortium name="RefSeq"/>
        </authorList>
    </citation>
    <scope>IDENTIFICATION</scope>
</reference>
<evidence type="ECO:0000256" key="7">
    <source>
        <dbReference type="ARBA" id="ARBA00022982"/>
    </source>
</evidence>
<evidence type="ECO:0000313" key="13">
    <source>
        <dbReference type="Proteomes" id="UP000515159"/>
    </source>
</evidence>
<dbReference type="RefSeq" id="XP_033811520.1">
    <property type="nucleotide sequence ID" value="XM_033955629.1"/>
</dbReference>
<dbReference type="GO" id="GO:0045275">
    <property type="term" value="C:respiratory chain complex III"/>
    <property type="evidence" value="ECO:0007669"/>
    <property type="project" value="UniProtKB-UniRule"/>
</dbReference>